<sequence>MTTSGNSSQYMVTKNMKFEAKLARYLISDPGDQLLGYDACIERQGSSISYRLIVLGLESIYLTDNPPKIAQLEQPYIYYRDILRAELVCIR</sequence>
<name>A0A820NQH5_9BILA</name>
<dbReference type="AlphaFoldDB" id="A0A820NQH5"/>
<dbReference type="EMBL" id="CAJOAZ010025080">
    <property type="protein sequence ID" value="CAF4390141.1"/>
    <property type="molecule type" value="Genomic_DNA"/>
</dbReference>
<evidence type="ECO:0000313" key="2">
    <source>
        <dbReference type="Proteomes" id="UP000663844"/>
    </source>
</evidence>
<protein>
    <submittedName>
        <fullName evidence="1">Uncharacterized protein</fullName>
    </submittedName>
</protein>
<evidence type="ECO:0000313" key="1">
    <source>
        <dbReference type="EMBL" id="CAF4390141.1"/>
    </source>
</evidence>
<accession>A0A820NQH5</accession>
<gene>
    <name evidence="1" type="ORF">OXD698_LOCUS50855</name>
</gene>
<comment type="caution">
    <text evidence="1">The sequence shown here is derived from an EMBL/GenBank/DDBJ whole genome shotgun (WGS) entry which is preliminary data.</text>
</comment>
<organism evidence="1 2">
    <name type="scientific">Adineta steineri</name>
    <dbReference type="NCBI Taxonomy" id="433720"/>
    <lineage>
        <taxon>Eukaryota</taxon>
        <taxon>Metazoa</taxon>
        <taxon>Spiralia</taxon>
        <taxon>Gnathifera</taxon>
        <taxon>Rotifera</taxon>
        <taxon>Eurotatoria</taxon>
        <taxon>Bdelloidea</taxon>
        <taxon>Adinetida</taxon>
        <taxon>Adinetidae</taxon>
        <taxon>Adineta</taxon>
    </lineage>
</organism>
<reference evidence="1" key="1">
    <citation type="submission" date="2021-02" db="EMBL/GenBank/DDBJ databases">
        <authorList>
            <person name="Nowell W R."/>
        </authorList>
    </citation>
    <scope>NUCLEOTIDE SEQUENCE</scope>
</reference>
<proteinExistence type="predicted"/>
<dbReference type="Proteomes" id="UP000663844">
    <property type="component" value="Unassembled WGS sequence"/>
</dbReference>